<dbReference type="InterPro" id="IPR004347">
    <property type="entry name" value="Pup_ligase/deamidase"/>
</dbReference>
<dbReference type="Proteomes" id="UP000034569">
    <property type="component" value="Unassembled WGS sequence"/>
</dbReference>
<proteinExistence type="predicted"/>
<dbReference type="AlphaFoldDB" id="A0A0G1NRF9"/>
<evidence type="ECO:0000313" key="2">
    <source>
        <dbReference type="Proteomes" id="UP000034569"/>
    </source>
</evidence>
<dbReference type="PANTHER" id="PTHR42307">
    <property type="entry name" value="PUP DEAMIDASE/DEPUPYLASE"/>
    <property type="match status" value="1"/>
</dbReference>
<reference evidence="1 2" key="1">
    <citation type="journal article" date="2015" name="Nature">
        <title>rRNA introns, odd ribosomes, and small enigmatic genomes across a large radiation of phyla.</title>
        <authorList>
            <person name="Brown C.T."/>
            <person name="Hug L.A."/>
            <person name="Thomas B.C."/>
            <person name="Sharon I."/>
            <person name="Castelle C.J."/>
            <person name="Singh A."/>
            <person name="Wilkins M.J."/>
            <person name="Williams K.H."/>
            <person name="Banfield J.F."/>
        </authorList>
    </citation>
    <scope>NUCLEOTIDE SEQUENCE [LARGE SCALE GENOMIC DNA]</scope>
</reference>
<name>A0A0G1NRF9_9BACT</name>
<gene>
    <name evidence="1" type="ORF">UX33_C0002G0010</name>
</gene>
<dbReference type="GO" id="GO:0019941">
    <property type="term" value="P:modification-dependent protein catabolic process"/>
    <property type="evidence" value="ECO:0007669"/>
    <property type="project" value="InterPro"/>
</dbReference>
<dbReference type="GO" id="GO:0010498">
    <property type="term" value="P:proteasomal protein catabolic process"/>
    <property type="evidence" value="ECO:0007669"/>
    <property type="project" value="InterPro"/>
</dbReference>
<dbReference type="GO" id="GO:0070490">
    <property type="term" value="P:protein pupylation"/>
    <property type="evidence" value="ECO:0007669"/>
    <property type="project" value="TreeGrafter"/>
</dbReference>
<evidence type="ECO:0000313" key="1">
    <source>
        <dbReference type="EMBL" id="KKU22912.1"/>
    </source>
</evidence>
<dbReference type="PANTHER" id="PTHR42307:SF3">
    <property type="entry name" value="PUP--PROTEIN LIGASE"/>
    <property type="match status" value="1"/>
</dbReference>
<organism evidence="1 2">
    <name type="scientific">Candidatus Azambacteria bacterium GW2011_GWC1_46_13</name>
    <dbReference type="NCBI Taxonomy" id="1618619"/>
    <lineage>
        <taxon>Bacteria</taxon>
        <taxon>Candidatus Azamiibacteriota</taxon>
    </lineage>
</organism>
<dbReference type="EMBL" id="LCLU01000002">
    <property type="protein sequence ID" value="KKU22912.1"/>
    <property type="molecule type" value="Genomic_DNA"/>
</dbReference>
<sequence length="635" mass="72578">MFLRLVLTFLIIYVIFFSSPLTEIKNDLNIRRFKLAKMIMGSETEYAILVKGASDARPDNSAAYLLLKKCPYPFFSRSHLYGWRRRDGDFQIEAERMARLLAGPEHLTAEDKEWFQEHFDLPLSQRSEALIGALGLLLENGSRFYVDMSHPEFSTAEVTNARDLILYEKAGEIIVEASRRKASAELGQEIKIYKNNSDGKGSSYACHENYLVPASLFREITRESMMSSEWYRQYYERNCRNGASSNRGSLAGIFAAFLITRQIFCGAGKIGVEREKSESCYLREQKFRHFTGRSERCGEYVESDIVDSVTSKTSNGVETEETPATPVDKDAYRFQISQRADFFTRLYSTETTRERGIINTRDRSYLNDFDFSRLHVIIGDSNMAEWSIFLKTGVTALILDWLSSGFAERLGHLAFKEPVKALREISFDLTCKKAVIKLANGTTVSALDVQKELLKAVKEYRGNNLTSVEADVIEKWSYALDALERDPSLLDDKLDWRIKKRIFERYLVKCGANWDNCGRKTIKTKKSGVAENLGCWLKQLDIEYHNINPDTGVYHVLQNQGAIKRIVSDEEISNAVGNPPTDTRAYIRGMAARHLKELITDMHWHILEIHGLGRVQLDPFDCTKGIVDVLLKKFK</sequence>
<protein>
    <submittedName>
        <fullName evidence="1">Uncharacterized protein</fullName>
    </submittedName>
</protein>
<comment type="caution">
    <text evidence="1">The sequence shown here is derived from an EMBL/GenBank/DDBJ whole genome shotgun (WGS) entry which is preliminary data.</text>
</comment>
<dbReference type="PATRIC" id="fig|1618619.3.peg.58"/>
<accession>A0A0G1NRF9</accession>
<dbReference type="GO" id="GO:0005524">
    <property type="term" value="F:ATP binding"/>
    <property type="evidence" value="ECO:0007669"/>
    <property type="project" value="TreeGrafter"/>
</dbReference>
<dbReference type="Pfam" id="PF03136">
    <property type="entry name" value="Pup_ligase"/>
    <property type="match status" value="2"/>
</dbReference>